<dbReference type="Proteomes" id="UP001054837">
    <property type="component" value="Unassembled WGS sequence"/>
</dbReference>
<organism evidence="1 2">
    <name type="scientific">Caerostris darwini</name>
    <dbReference type="NCBI Taxonomy" id="1538125"/>
    <lineage>
        <taxon>Eukaryota</taxon>
        <taxon>Metazoa</taxon>
        <taxon>Ecdysozoa</taxon>
        <taxon>Arthropoda</taxon>
        <taxon>Chelicerata</taxon>
        <taxon>Arachnida</taxon>
        <taxon>Araneae</taxon>
        <taxon>Araneomorphae</taxon>
        <taxon>Entelegynae</taxon>
        <taxon>Araneoidea</taxon>
        <taxon>Araneidae</taxon>
        <taxon>Caerostris</taxon>
    </lineage>
</organism>
<comment type="caution">
    <text evidence="1">The sequence shown here is derived from an EMBL/GenBank/DDBJ whole genome shotgun (WGS) entry which is preliminary data.</text>
</comment>
<sequence length="187" mass="20996">MCSMETDELIERNGPLQVPSNSHVRLSNLTDEERCTRISDVLKKRDVAQHLYDAYATALTCHSPDDDDLKRIAILHDELQNAMKEVSNLELCPLQSCLKHKIDNNGKNYNSSKSQIKRSAAHLNVNGNDNDGFKKPSKKLTAKPLLSKRLLSGACITIHSVYAIEVSSKDHGLNMKKNITLDFWCCC</sequence>
<keyword evidence="2" id="KW-1185">Reference proteome</keyword>
<name>A0AAV4NVL1_9ARAC</name>
<reference evidence="1 2" key="1">
    <citation type="submission" date="2021-06" db="EMBL/GenBank/DDBJ databases">
        <title>Caerostris darwini draft genome.</title>
        <authorList>
            <person name="Kono N."/>
            <person name="Arakawa K."/>
        </authorList>
    </citation>
    <scope>NUCLEOTIDE SEQUENCE [LARGE SCALE GENOMIC DNA]</scope>
</reference>
<gene>
    <name evidence="1" type="ORF">CDAR_82801</name>
</gene>
<evidence type="ECO:0000313" key="1">
    <source>
        <dbReference type="EMBL" id="GIX87798.1"/>
    </source>
</evidence>
<proteinExistence type="predicted"/>
<dbReference type="AlphaFoldDB" id="A0AAV4NVL1"/>
<protein>
    <submittedName>
        <fullName evidence="1">Uncharacterized protein</fullName>
    </submittedName>
</protein>
<evidence type="ECO:0000313" key="2">
    <source>
        <dbReference type="Proteomes" id="UP001054837"/>
    </source>
</evidence>
<dbReference type="EMBL" id="BPLQ01002030">
    <property type="protein sequence ID" value="GIX87798.1"/>
    <property type="molecule type" value="Genomic_DNA"/>
</dbReference>
<accession>A0AAV4NVL1</accession>